<evidence type="ECO:0000256" key="1">
    <source>
        <dbReference type="SAM" id="MobiDB-lite"/>
    </source>
</evidence>
<dbReference type="OrthoDB" id="2441147at2759"/>
<proteinExistence type="predicted"/>
<feature type="compositionally biased region" description="Polar residues" evidence="1">
    <location>
        <begin position="195"/>
        <end position="216"/>
    </location>
</feature>
<keyword evidence="3" id="KW-1185">Reference proteome</keyword>
<evidence type="ECO:0000313" key="3">
    <source>
        <dbReference type="Proteomes" id="UP000789396"/>
    </source>
</evidence>
<dbReference type="EMBL" id="CAJVPZ010056397">
    <property type="protein sequence ID" value="CAG8785653.1"/>
    <property type="molecule type" value="Genomic_DNA"/>
</dbReference>
<evidence type="ECO:0000313" key="2">
    <source>
        <dbReference type="EMBL" id="CAG8785653.1"/>
    </source>
</evidence>
<dbReference type="AlphaFoldDB" id="A0A9N9JKQ9"/>
<sequence length="233" mass="26420">IHSNYVFTKKVRKEMSIKQQWGKRFGIIKKTLDLAITTGCYEELCEMHLKLMKEIEMQLLTRDSHNILDDDPAQFAATVSKPHTKQVLYKRVKVGSASQMDCSDTSNMHRNELRDITAITKNISRHCGICGQVGHNAHTCNSDGSSNQMVNMSRESYNNQNDDLSLSTTKHIENSNFKNADDINYESKSRHCGTCSQTGHNARTCNSDNSSKQMNGLTREYNTKENDENSNSM</sequence>
<feature type="non-terminal residue" evidence="2">
    <location>
        <position position="233"/>
    </location>
</feature>
<name>A0A9N9JKQ9_9GLOM</name>
<comment type="caution">
    <text evidence="2">The sequence shown here is derived from an EMBL/GenBank/DDBJ whole genome shotgun (WGS) entry which is preliminary data.</text>
</comment>
<accession>A0A9N9JKQ9</accession>
<organism evidence="2 3">
    <name type="scientific">Racocetra fulgida</name>
    <dbReference type="NCBI Taxonomy" id="60492"/>
    <lineage>
        <taxon>Eukaryota</taxon>
        <taxon>Fungi</taxon>
        <taxon>Fungi incertae sedis</taxon>
        <taxon>Mucoromycota</taxon>
        <taxon>Glomeromycotina</taxon>
        <taxon>Glomeromycetes</taxon>
        <taxon>Diversisporales</taxon>
        <taxon>Gigasporaceae</taxon>
        <taxon>Racocetra</taxon>
    </lineage>
</organism>
<dbReference type="Gene3D" id="4.10.60.10">
    <property type="entry name" value="Zinc finger, CCHC-type"/>
    <property type="match status" value="1"/>
</dbReference>
<dbReference type="Proteomes" id="UP000789396">
    <property type="component" value="Unassembled WGS sequence"/>
</dbReference>
<protein>
    <submittedName>
        <fullName evidence="2">17537_t:CDS:1</fullName>
    </submittedName>
</protein>
<gene>
    <name evidence="2" type="ORF">RFULGI_LOCUS16228</name>
</gene>
<feature type="non-terminal residue" evidence="2">
    <location>
        <position position="1"/>
    </location>
</feature>
<feature type="region of interest" description="Disordered" evidence="1">
    <location>
        <begin position="195"/>
        <end position="233"/>
    </location>
</feature>
<reference evidence="2" key="1">
    <citation type="submission" date="2021-06" db="EMBL/GenBank/DDBJ databases">
        <authorList>
            <person name="Kallberg Y."/>
            <person name="Tangrot J."/>
            <person name="Rosling A."/>
        </authorList>
    </citation>
    <scope>NUCLEOTIDE SEQUENCE</scope>
    <source>
        <strain evidence="2">IN212</strain>
    </source>
</reference>